<accession>A0A4D6LDQ6</accession>
<proteinExistence type="predicted"/>
<gene>
    <name evidence="1" type="ORF">DEO72_LG3g1137</name>
</gene>
<keyword evidence="2" id="KW-1185">Reference proteome</keyword>
<protein>
    <submittedName>
        <fullName evidence="1">Uncharacterized protein</fullName>
    </submittedName>
</protein>
<name>A0A4D6LDQ6_VIGUN</name>
<dbReference type="AlphaFoldDB" id="A0A4D6LDQ6"/>
<dbReference type="Proteomes" id="UP000501690">
    <property type="component" value="Linkage Group LG3"/>
</dbReference>
<reference evidence="1 2" key="1">
    <citation type="submission" date="2019-04" db="EMBL/GenBank/DDBJ databases">
        <title>An improved genome assembly and genetic linkage map for asparagus bean, Vigna unguiculata ssp. sesquipedialis.</title>
        <authorList>
            <person name="Xia Q."/>
            <person name="Zhang R."/>
            <person name="Dong Y."/>
        </authorList>
    </citation>
    <scope>NUCLEOTIDE SEQUENCE [LARGE SCALE GENOMIC DNA]</scope>
    <source>
        <tissue evidence="1">Leaf</tissue>
    </source>
</reference>
<sequence>MAATTRSVIPHLLGTSPSKSKGLPFFRDQSLLQRVTNPSFLFSSARILSPSIAITSLKPSMTSILVEPSLVLRPPSSSILYPTRAKP</sequence>
<evidence type="ECO:0000313" key="1">
    <source>
        <dbReference type="EMBL" id="QCD86613.1"/>
    </source>
</evidence>
<dbReference type="EMBL" id="CP039347">
    <property type="protein sequence ID" value="QCD86613.1"/>
    <property type="molecule type" value="Genomic_DNA"/>
</dbReference>
<evidence type="ECO:0000313" key="2">
    <source>
        <dbReference type="Proteomes" id="UP000501690"/>
    </source>
</evidence>
<organism evidence="1 2">
    <name type="scientific">Vigna unguiculata</name>
    <name type="common">Cowpea</name>
    <dbReference type="NCBI Taxonomy" id="3917"/>
    <lineage>
        <taxon>Eukaryota</taxon>
        <taxon>Viridiplantae</taxon>
        <taxon>Streptophyta</taxon>
        <taxon>Embryophyta</taxon>
        <taxon>Tracheophyta</taxon>
        <taxon>Spermatophyta</taxon>
        <taxon>Magnoliopsida</taxon>
        <taxon>eudicotyledons</taxon>
        <taxon>Gunneridae</taxon>
        <taxon>Pentapetalae</taxon>
        <taxon>rosids</taxon>
        <taxon>fabids</taxon>
        <taxon>Fabales</taxon>
        <taxon>Fabaceae</taxon>
        <taxon>Papilionoideae</taxon>
        <taxon>50 kb inversion clade</taxon>
        <taxon>NPAAA clade</taxon>
        <taxon>indigoferoid/millettioid clade</taxon>
        <taxon>Phaseoleae</taxon>
        <taxon>Vigna</taxon>
    </lineage>
</organism>